<organism evidence="3 4">
    <name type="scientific">Sphaeroforma arctica JP610</name>
    <dbReference type="NCBI Taxonomy" id="667725"/>
    <lineage>
        <taxon>Eukaryota</taxon>
        <taxon>Ichthyosporea</taxon>
        <taxon>Ichthyophonida</taxon>
        <taxon>Sphaeroforma</taxon>
    </lineage>
</organism>
<dbReference type="InterPro" id="IPR029044">
    <property type="entry name" value="Nucleotide-diphossugar_trans"/>
</dbReference>
<dbReference type="EMBL" id="KQ244935">
    <property type="protein sequence ID" value="KNC73964.1"/>
    <property type="molecule type" value="Genomic_DNA"/>
</dbReference>
<reference evidence="3 4" key="1">
    <citation type="submission" date="2011-02" db="EMBL/GenBank/DDBJ databases">
        <title>The Genome Sequence of Sphaeroforma arctica JP610.</title>
        <authorList>
            <consortium name="The Broad Institute Genome Sequencing Platform"/>
            <person name="Russ C."/>
            <person name="Cuomo C."/>
            <person name="Young S.K."/>
            <person name="Zeng Q."/>
            <person name="Gargeya S."/>
            <person name="Alvarado L."/>
            <person name="Berlin A."/>
            <person name="Chapman S.B."/>
            <person name="Chen Z."/>
            <person name="Freedman E."/>
            <person name="Gellesch M."/>
            <person name="Goldberg J."/>
            <person name="Griggs A."/>
            <person name="Gujja S."/>
            <person name="Heilman E."/>
            <person name="Heiman D."/>
            <person name="Howarth C."/>
            <person name="Mehta T."/>
            <person name="Neiman D."/>
            <person name="Pearson M."/>
            <person name="Roberts A."/>
            <person name="Saif S."/>
            <person name="Shea T."/>
            <person name="Shenoy N."/>
            <person name="Sisk P."/>
            <person name="Stolte C."/>
            <person name="Sykes S."/>
            <person name="White J."/>
            <person name="Yandava C."/>
            <person name="Burger G."/>
            <person name="Gray M.W."/>
            <person name="Holland P.W.H."/>
            <person name="King N."/>
            <person name="Lang F.B.F."/>
            <person name="Roger A.J."/>
            <person name="Ruiz-Trillo I."/>
            <person name="Haas B."/>
            <person name="Nusbaum C."/>
            <person name="Birren B."/>
        </authorList>
    </citation>
    <scope>NUCLEOTIDE SEQUENCE [LARGE SCALE GENOMIC DNA]</scope>
    <source>
        <strain evidence="3 4">JP610</strain>
    </source>
</reference>
<evidence type="ECO:0000313" key="4">
    <source>
        <dbReference type="Proteomes" id="UP000054560"/>
    </source>
</evidence>
<dbReference type="Proteomes" id="UP000054560">
    <property type="component" value="Unassembled WGS sequence"/>
</dbReference>
<dbReference type="CDD" id="cd00761">
    <property type="entry name" value="Glyco_tranf_GTA_type"/>
    <property type="match status" value="1"/>
</dbReference>
<sequence length="763" mass="85802">MYKSMAYNMLKLLLLRKSIILFVFSYLMYGLWTQQLFPSEMIEVAEEVEVRLKDVERFRVIDTDKFLNANRIQAGSRKSVCLVTAAISGPTLSGGIASAFHNLALHLGEDERFEVYVLYTPHPYYQSGTVTEHTRFFKEHNVTFITLPGGSDKYYGSPLMVRSYRVMQYLLHATTRFDIISFHDYMGLGYYTTMLKRQGLGFSKSVLMAQLHSTLLWSDILGERSPKSYHTLGYYHMEKKSIEWADVRISPSRYYLDWLESSFMPARLSNGHNFVLHNLVYPLPTPTSEKISKFSNHLVFFSRLEVRKGLFVFLQALKKEIKGVGAITFLGPKVNIDGESSISVIESSVNSIEWITSNGVEVNFVTDKGSAAAIQHIKATNGIAVMPTLGENSPYVVLEMIAHRVPFITTNAGGGLELIDRVSPDNIVRAGCVRCLYGSLQKAMSENGLQPVGPSVPFDVARSNYLDVLEVLGSWNEPAEITPAKYGGYSVVFGITSHDRPETLIKAVESVLDQDYDHSSIRIIVVDDASTAPGIEKVLEKIRQLAVKERVAIDVIRNEENKFVAANRNYIFNIGVEQRADYVCLLDDDDVLYADMTRNFMTVAANTDADVLVSLSDNFISKSDGNRVFSHLSLALGNSVGVNTIVNFIGKGTLCAKPKVVASFRGHDADSELSNSPFVDWQMLTRAYLNNCNIELVPLPAYRYTQNSKDSLLHERNGRHDIFRGHMKIVRDILAGTPEHLRDFMYYSLMKLRRPELSSDGIF</sequence>
<dbReference type="CDD" id="cd03801">
    <property type="entry name" value="GT4_PimA-like"/>
    <property type="match status" value="1"/>
</dbReference>
<dbReference type="InterPro" id="IPR001173">
    <property type="entry name" value="Glyco_trans_2-like"/>
</dbReference>
<keyword evidence="1" id="KW-1133">Transmembrane helix</keyword>
<dbReference type="Pfam" id="PF00535">
    <property type="entry name" value="Glycos_transf_2"/>
    <property type="match status" value="1"/>
</dbReference>
<keyword evidence="1" id="KW-0472">Membrane</keyword>
<evidence type="ECO:0000313" key="3">
    <source>
        <dbReference type="EMBL" id="KNC73964.1"/>
    </source>
</evidence>
<dbReference type="GeneID" id="25913982"/>
<dbReference type="InterPro" id="IPR050834">
    <property type="entry name" value="Glycosyltransf_2"/>
</dbReference>
<accession>A0A0L0FB47</accession>
<dbReference type="PANTHER" id="PTHR43685">
    <property type="entry name" value="GLYCOSYLTRANSFERASE"/>
    <property type="match status" value="1"/>
</dbReference>
<keyword evidence="1" id="KW-0812">Transmembrane</keyword>
<protein>
    <recommendedName>
        <fullName evidence="2">Glycosyltransferase 2-like domain-containing protein</fullName>
    </recommendedName>
</protein>
<dbReference type="AlphaFoldDB" id="A0A0L0FB47"/>
<evidence type="ECO:0000259" key="2">
    <source>
        <dbReference type="Pfam" id="PF00535"/>
    </source>
</evidence>
<dbReference type="SUPFAM" id="SSF53756">
    <property type="entry name" value="UDP-Glycosyltransferase/glycogen phosphorylase"/>
    <property type="match status" value="1"/>
</dbReference>
<evidence type="ECO:0000256" key="1">
    <source>
        <dbReference type="SAM" id="Phobius"/>
    </source>
</evidence>
<name>A0A0L0FB47_9EUKA</name>
<dbReference type="OrthoDB" id="17040at2759"/>
<dbReference type="eggNOG" id="ENOG502RZ8Y">
    <property type="taxonomic scope" value="Eukaryota"/>
</dbReference>
<dbReference type="Gene3D" id="3.90.550.10">
    <property type="entry name" value="Spore Coat Polysaccharide Biosynthesis Protein SpsA, Chain A"/>
    <property type="match status" value="1"/>
</dbReference>
<proteinExistence type="predicted"/>
<dbReference type="SUPFAM" id="SSF53448">
    <property type="entry name" value="Nucleotide-diphospho-sugar transferases"/>
    <property type="match status" value="1"/>
</dbReference>
<keyword evidence="4" id="KW-1185">Reference proteome</keyword>
<feature type="domain" description="Glycosyltransferase 2-like" evidence="2">
    <location>
        <begin position="495"/>
        <end position="627"/>
    </location>
</feature>
<dbReference type="RefSeq" id="XP_014147866.1">
    <property type="nucleotide sequence ID" value="XM_014292391.1"/>
</dbReference>
<feature type="transmembrane region" description="Helical" evidence="1">
    <location>
        <begin position="12"/>
        <end position="32"/>
    </location>
</feature>
<gene>
    <name evidence="3" type="ORF">SARC_13478</name>
</gene>
<dbReference type="PANTHER" id="PTHR43685:SF2">
    <property type="entry name" value="GLYCOSYLTRANSFERASE 2-LIKE DOMAIN-CONTAINING PROTEIN"/>
    <property type="match status" value="1"/>
</dbReference>
<dbReference type="Pfam" id="PF13692">
    <property type="entry name" value="Glyco_trans_1_4"/>
    <property type="match status" value="1"/>
</dbReference>
<dbReference type="Gene3D" id="3.40.50.2000">
    <property type="entry name" value="Glycogen Phosphorylase B"/>
    <property type="match status" value="2"/>
</dbReference>